<dbReference type="PANTHER" id="PTHR31595">
    <property type="entry name" value="LONG-CHAIN-ALCOHOL O-FATTY-ACYLTRANSFERASE 3-RELATED"/>
    <property type="match status" value="1"/>
</dbReference>
<feature type="transmembrane region" description="Helical" evidence="8">
    <location>
        <begin position="219"/>
        <end position="243"/>
    </location>
</feature>
<keyword evidence="11" id="KW-1185">Reference proteome</keyword>
<organism evidence="10 11">
    <name type="scientific">Fistulifera solaris</name>
    <name type="common">Oleaginous diatom</name>
    <dbReference type="NCBI Taxonomy" id="1519565"/>
    <lineage>
        <taxon>Eukaryota</taxon>
        <taxon>Sar</taxon>
        <taxon>Stramenopiles</taxon>
        <taxon>Ochrophyta</taxon>
        <taxon>Bacillariophyta</taxon>
        <taxon>Bacillariophyceae</taxon>
        <taxon>Bacillariophycidae</taxon>
        <taxon>Naviculales</taxon>
        <taxon>Naviculaceae</taxon>
        <taxon>Fistulifera</taxon>
    </lineage>
</organism>
<evidence type="ECO:0000313" key="11">
    <source>
        <dbReference type="Proteomes" id="UP000198406"/>
    </source>
</evidence>
<dbReference type="Pfam" id="PF13813">
    <property type="entry name" value="MBOAT_2"/>
    <property type="match status" value="1"/>
</dbReference>
<keyword evidence="7 8" id="KW-0472">Membrane</keyword>
<feature type="transmembrane region" description="Helical" evidence="8">
    <location>
        <begin position="33"/>
        <end position="63"/>
    </location>
</feature>
<dbReference type="InterPro" id="IPR044851">
    <property type="entry name" value="Wax_synthase"/>
</dbReference>
<comment type="subcellular location">
    <subcellularLocation>
        <location evidence="1">Membrane</location>
        <topology evidence="1">Multi-pass membrane protein</topology>
    </subcellularLocation>
</comment>
<feature type="transmembrane region" description="Helical" evidence="8">
    <location>
        <begin position="319"/>
        <end position="339"/>
    </location>
</feature>
<feature type="transmembrane region" description="Helical" evidence="8">
    <location>
        <begin position="360"/>
        <end position="378"/>
    </location>
</feature>
<dbReference type="EMBL" id="BDSP01000179">
    <property type="protein sequence ID" value="GAX22211.1"/>
    <property type="molecule type" value="Genomic_DNA"/>
</dbReference>
<evidence type="ECO:0000256" key="7">
    <source>
        <dbReference type="ARBA" id="ARBA00023136"/>
    </source>
</evidence>
<evidence type="ECO:0000256" key="1">
    <source>
        <dbReference type="ARBA" id="ARBA00004141"/>
    </source>
</evidence>
<gene>
    <name evidence="10" type="ORF">FisN_19Lh276</name>
</gene>
<comment type="similarity">
    <text evidence="3">Belongs to the wax synthase family.</text>
</comment>
<feature type="domain" description="Wax synthase" evidence="9">
    <location>
        <begin position="256"/>
        <end position="331"/>
    </location>
</feature>
<dbReference type="GO" id="GO:0006629">
    <property type="term" value="P:lipid metabolic process"/>
    <property type="evidence" value="ECO:0007669"/>
    <property type="project" value="InterPro"/>
</dbReference>
<dbReference type="GO" id="GO:0008374">
    <property type="term" value="F:O-acyltransferase activity"/>
    <property type="evidence" value="ECO:0007669"/>
    <property type="project" value="InterPro"/>
</dbReference>
<proteinExistence type="inferred from homology"/>
<keyword evidence="4" id="KW-0808">Transferase</keyword>
<evidence type="ECO:0000256" key="2">
    <source>
        <dbReference type="ARBA" id="ARBA00005179"/>
    </source>
</evidence>
<evidence type="ECO:0000313" key="10">
    <source>
        <dbReference type="EMBL" id="GAX22211.1"/>
    </source>
</evidence>
<evidence type="ECO:0000256" key="4">
    <source>
        <dbReference type="ARBA" id="ARBA00022679"/>
    </source>
</evidence>
<keyword evidence="5 8" id="KW-0812">Transmembrane</keyword>
<evidence type="ECO:0000256" key="8">
    <source>
        <dbReference type="SAM" id="Phobius"/>
    </source>
</evidence>
<reference evidence="10 11" key="1">
    <citation type="journal article" date="2015" name="Plant Cell">
        <title>Oil accumulation by the oleaginous diatom Fistulifera solaris as revealed by the genome and transcriptome.</title>
        <authorList>
            <person name="Tanaka T."/>
            <person name="Maeda Y."/>
            <person name="Veluchamy A."/>
            <person name="Tanaka M."/>
            <person name="Abida H."/>
            <person name="Marechal E."/>
            <person name="Bowler C."/>
            <person name="Muto M."/>
            <person name="Sunaga Y."/>
            <person name="Tanaka M."/>
            <person name="Yoshino T."/>
            <person name="Taniguchi T."/>
            <person name="Fukuda Y."/>
            <person name="Nemoto M."/>
            <person name="Matsumoto M."/>
            <person name="Wong P.S."/>
            <person name="Aburatani S."/>
            <person name="Fujibuchi W."/>
        </authorList>
    </citation>
    <scope>NUCLEOTIDE SEQUENCE [LARGE SCALE GENOMIC DNA]</scope>
    <source>
        <strain evidence="10 11">JPCC DA0580</strain>
    </source>
</reference>
<protein>
    <recommendedName>
        <fullName evidence="9">Wax synthase domain-containing protein</fullName>
    </recommendedName>
</protein>
<dbReference type="PANTHER" id="PTHR31595:SF57">
    <property type="entry name" value="OS04G0481900 PROTEIN"/>
    <property type="match status" value="1"/>
</dbReference>
<feature type="transmembrane region" description="Helical" evidence="8">
    <location>
        <begin position="289"/>
        <end position="307"/>
    </location>
</feature>
<comment type="pathway">
    <text evidence="2">Secondary metabolite biosynthesis.</text>
</comment>
<keyword evidence="6 8" id="KW-1133">Transmembrane helix</keyword>
<evidence type="ECO:0000256" key="5">
    <source>
        <dbReference type="ARBA" id="ARBA00022692"/>
    </source>
</evidence>
<evidence type="ECO:0000259" key="9">
    <source>
        <dbReference type="Pfam" id="PF13813"/>
    </source>
</evidence>
<comment type="caution">
    <text evidence="10">The sequence shown here is derived from an EMBL/GenBank/DDBJ whole genome shotgun (WGS) entry which is preliminary data.</text>
</comment>
<dbReference type="OrthoDB" id="42845at2759"/>
<feature type="transmembrane region" description="Helical" evidence="8">
    <location>
        <begin position="175"/>
        <end position="199"/>
    </location>
</feature>
<accession>A0A1Z5K7X2</accession>
<dbReference type="AlphaFoldDB" id="A0A1Z5K7X2"/>
<dbReference type="InterPro" id="IPR032805">
    <property type="entry name" value="Wax_synthase_dom"/>
</dbReference>
<evidence type="ECO:0000256" key="6">
    <source>
        <dbReference type="ARBA" id="ARBA00022989"/>
    </source>
</evidence>
<dbReference type="Proteomes" id="UP000198406">
    <property type="component" value="Unassembled WGS sequence"/>
</dbReference>
<evidence type="ECO:0000256" key="3">
    <source>
        <dbReference type="ARBA" id="ARBA00007282"/>
    </source>
</evidence>
<dbReference type="GO" id="GO:0016020">
    <property type="term" value="C:membrane"/>
    <property type="evidence" value="ECO:0007669"/>
    <property type="project" value="UniProtKB-SubCell"/>
</dbReference>
<sequence>MFFPNEWPHTVLYEDIRTPLWSTTHYDIYFLSLWFWLEIALVCILEAVIGALCGALLYVFVLLPRKLQKQPHITPTDCFWVFGIVIPFWIFCPDPAMNALGVHNQIFRFCMGTITPTLSMFRATQALFGFAPPSDSLGSYAFQYGSPLLIHNNAKGEWQHATISRIIRRMLKFSAMLLATGALQSCLYCFDSFPSFHLPRPEHYYTLQYVTLRQIFDNFWLGLLVMLYLTAFCDGLAFLTMVLTGYETQPVMRNPLFGSSRPSDFWGRRWNRLIHDCLKQGVYKPIRSLGGSHAVGVMGAFVASGAFHEWLLETAFPTVAPVHGPTLVFFLWQVVLLMMEQQVEARWKMFSTLQKVLPRPLLSLLVIMLALPIGHLFLDSYIHSAFFEHGSLLLPMIRPVGTGLTGKGE</sequence>
<name>A0A1Z5K7X2_FISSO</name>
<dbReference type="InParanoid" id="A0A1Z5K7X2"/>